<feature type="transmembrane region" description="Helical" evidence="1">
    <location>
        <begin position="129"/>
        <end position="148"/>
    </location>
</feature>
<keyword evidence="1" id="KW-0472">Membrane</keyword>
<name>A0A0K6GXC7_9NEIS</name>
<feature type="transmembrane region" description="Helical" evidence="1">
    <location>
        <begin position="36"/>
        <end position="57"/>
    </location>
</feature>
<dbReference type="Proteomes" id="UP000243535">
    <property type="component" value="Unassembled WGS sequence"/>
</dbReference>
<dbReference type="EMBL" id="CYHA01000003">
    <property type="protein sequence ID" value="CUA83148.1"/>
    <property type="molecule type" value="Genomic_DNA"/>
</dbReference>
<dbReference type="GO" id="GO:0005886">
    <property type="term" value="C:plasma membrane"/>
    <property type="evidence" value="ECO:0007669"/>
    <property type="project" value="TreeGrafter"/>
</dbReference>
<dbReference type="OrthoDB" id="9097160at2"/>
<keyword evidence="3" id="KW-1185">Reference proteome</keyword>
<dbReference type="InterPro" id="IPR006750">
    <property type="entry name" value="YdcZ"/>
</dbReference>
<gene>
    <name evidence="2" type="ORF">Ga0061063_1599</name>
</gene>
<organism evidence="2 3">
    <name type="scientific">Gulbenkiania indica</name>
    <dbReference type="NCBI Taxonomy" id="375574"/>
    <lineage>
        <taxon>Bacteria</taxon>
        <taxon>Pseudomonadati</taxon>
        <taxon>Pseudomonadota</taxon>
        <taxon>Betaproteobacteria</taxon>
        <taxon>Neisseriales</taxon>
        <taxon>Chromobacteriaceae</taxon>
        <taxon>Gulbenkiania</taxon>
    </lineage>
</organism>
<reference evidence="3" key="1">
    <citation type="submission" date="2015-08" db="EMBL/GenBank/DDBJ databases">
        <authorList>
            <person name="Varghese N."/>
        </authorList>
    </citation>
    <scope>NUCLEOTIDE SEQUENCE [LARGE SCALE GENOMIC DNA]</scope>
    <source>
        <strain evidence="3">DSM 17901</strain>
    </source>
</reference>
<evidence type="ECO:0000313" key="3">
    <source>
        <dbReference type="Proteomes" id="UP000243535"/>
    </source>
</evidence>
<dbReference type="PANTHER" id="PTHR34821">
    <property type="entry name" value="INNER MEMBRANE PROTEIN YDCZ"/>
    <property type="match status" value="1"/>
</dbReference>
<dbReference type="RefSeq" id="WP_054285563.1">
    <property type="nucleotide sequence ID" value="NZ_CYHA01000003.1"/>
</dbReference>
<evidence type="ECO:0000256" key="1">
    <source>
        <dbReference type="SAM" id="Phobius"/>
    </source>
</evidence>
<keyword evidence="1" id="KW-1133">Transmembrane helix</keyword>
<sequence length="154" mass="16192">MNAFFLPLAFVIGAVVPLQAAINNQLKAVIGGSTVLAALVSFSVGCLALVGVGMLTGQKWASLAQLPRAEWWMFAGGFLGALFVFGSTFLAPRLGVAVMLSLIIAGQILSSLLFDRYGWFGVPVRDIGLWRLLGALLVVAGVVLVNFGDRIGRG</sequence>
<dbReference type="PANTHER" id="PTHR34821:SF2">
    <property type="entry name" value="INNER MEMBRANE PROTEIN YDCZ"/>
    <property type="match status" value="1"/>
</dbReference>
<accession>A0A0K6GXC7</accession>
<dbReference type="AlphaFoldDB" id="A0A0K6GXC7"/>
<feature type="transmembrane region" description="Helical" evidence="1">
    <location>
        <begin position="69"/>
        <end position="90"/>
    </location>
</feature>
<proteinExistence type="predicted"/>
<evidence type="ECO:0000313" key="2">
    <source>
        <dbReference type="EMBL" id="CUA83148.1"/>
    </source>
</evidence>
<dbReference type="STRING" id="375574.GCA_001418035_01388"/>
<dbReference type="Pfam" id="PF04657">
    <property type="entry name" value="DMT_YdcZ"/>
    <property type="match status" value="1"/>
</dbReference>
<feature type="transmembrane region" description="Helical" evidence="1">
    <location>
        <begin position="96"/>
        <end position="117"/>
    </location>
</feature>
<keyword evidence="1" id="KW-0812">Transmembrane</keyword>
<protein>
    <submittedName>
        <fullName evidence="2">Uncharacterized membrane protein YdcZ, DUF606 family</fullName>
    </submittedName>
</protein>